<dbReference type="EMBL" id="BPVZ01000089">
    <property type="protein sequence ID" value="GKV30869.1"/>
    <property type="molecule type" value="Genomic_DNA"/>
</dbReference>
<evidence type="ECO:0000256" key="4">
    <source>
        <dbReference type="ARBA" id="ARBA00023306"/>
    </source>
</evidence>
<dbReference type="SMART" id="SM01332">
    <property type="entry name" value="Cyclin_C"/>
    <property type="match status" value="1"/>
</dbReference>
<dbReference type="SMART" id="SM00385">
    <property type="entry name" value="CYCLIN"/>
    <property type="match status" value="1"/>
</dbReference>
<dbReference type="InterPro" id="IPR039361">
    <property type="entry name" value="Cyclin"/>
</dbReference>
<dbReference type="InterPro" id="IPR036915">
    <property type="entry name" value="Cyclin-like_sf"/>
</dbReference>
<dbReference type="GO" id="GO:0051301">
    <property type="term" value="P:cell division"/>
    <property type="evidence" value="ECO:0007669"/>
    <property type="project" value="UniProtKB-KW"/>
</dbReference>
<accession>A0AAV5L122</accession>
<evidence type="ECO:0000256" key="5">
    <source>
        <dbReference type="RuleBase" id="RU000383"/>
    </source>
</evidence>
<dbReference type="FunFam" id="1.10.472.10:FF:000060">
    <property type="entry name" value="D6-type cyclin"/>
    <property type="match status" value="1"/>
</dbReference>
<evidence type="ECO:0000256" key="3">
    <source>
        <dbReference type="ARBA" id="ARBA00023127"/>
    </source>
</evidence>
<feature type="domain" description="Cyclin-like" evidence="7">
    <location>
        <begin position="55"/>
        <end position="140"/>
    </location>
</feature>
<dbReference type="FunFam" id="1.10.472.10:FF:000040">
    <property type="entry name" value="D6-type cyclin"/>
    <property type="match status" value="1"/>
</dbReference>
<proteinExistence type="inferred from homology"/>
<comment type="similarity">
    <text evidence="1">Belongs to the cyclin family. Cyclin D subfamily.</text>
</comment>
<feature type="compositionally biased region" description="Low complexity" evidence="6">
    <location>
        <begin position="275"/>
        <end position="285"/>
    </location>
</feature>
<name>A0AAV5L122_9ROSI</name>
<evidence type="ECO:0000256" key="6">
    <source>
        <dbReference type="SAM" id="MobiDB-lite"/>
    </source>
</evidence>
<dbReference type="AlphaFoldDB" id="A0AAV5L122"/>
<reference evidence="9 10" key="1">
    <citation type="journal article" date="2021" name="Commun. Biol.">
        <title>The genome of Shorea leprosula (Dipterocarpaceae) highlights the ecological relevance of drought in aseasonal tropical rainforests.</title>
        <authorList>
            <person name="Ng K.K.S."/>
            <person name="Kobayashi M.J."/>
            <person name="Fawcett J.A."/>
            <person name="Hatakeyama M."/>
            <person name="Paape T."/>
            <person name="Ng C.H."/>
            <person name="Ang C.C."/>
            <person name="Tnah L.H."/>
            <person name="Lee C.T."/>
            <person name="Nishiyama T."/>
            <person name="Sese J."/>
            <person name="O'Brien M.J."/>
            <person name="Copetti D."/>
            <person name="Mohd Noor M.I."/>
            <person name="Ong R.C."/>
            <person name="Putra M."/>
            <person name="Sireger I.Z."/>
            <person name="Indrioko S."/>
            <person name="Kosugi Y."/>
            <person name="Izuno A."/>
            <person name="Isagi Y."/>
            <person name="Lee S.L."/>
            <person name="Shimizu K.K."/>
        </authorList>
    </citation>
    <scope>NUCLEOTIDE SEQUENCE [LARGE SCALE GENOMIC DNA]</scope>
    <source>
        <strain evidence="9">214</strain>
    </source>
</reference>
<evidence type="ECO:0000259" key="8">
    <source>
        <dbReference type="SMART" id="SM01332"/>
    </source>
</evidence>
<dbReference type="CDD" id="cd20544">
    <property type="entry name" value="CYCLIN_AtCycD-like_rpt2"/>
    <property type="match status" value="1"/>
</dbReference>
<feature type="domain" description="Cyclin C-terminal" evidence="8">
    <location>
        <begin position="149"/>
        <end position="263"/>
    </location>
</feature>
<evidence type="ECO:0000313" key="10">
    <source>
        <dbReference type="Proteomes" id="UP001054252"/>
    </source>
</evidence>
<dbReference type="Gene3D" id="1.10.472.10">
    <property type="entry name" value="Cyclin-like"/>
    <property type="match status" value="2"/>
</dbReference>
<evidence type="ECO:0000259" key="7">
    <source>
        <dbReference type="SMART" id="SM00385"/>
    </source>
</evidence>
<feature type="region of interest" description="Disordered" evidence="6">
    <location>
        <begin position="274"/>
        <end position="300"/>
    </location>
</feature>
<keyword evidence="4" id="KW-0131">Cell cycle</keyword>
<sequence>MEFNLEDPFTCLNQHEFDSITALFSAEFDHMSSHGFAQSLKTSDILASFRQEAIALFFQMQYSCNFDPFTTYLAVNYMDRFISRKDIAQCKPWILRLLVISCLSLAAKMREKDFSSLDFQKEGFIFDIQTIQRMELLILDALNWRMRSITPFSFLCFFMSLFKLKDPPFTQALKARATSIIFKTQMEINLFAFKPSTMAASALLLASHDLFPLQFPSFKSSIFSCEYVYKENLLTCFNAMQEMVINEGNESALDSVSSTGTPLSILEWPCRKAESQSTTTTTSATVMPGNRESKQRKINGFCSESNRVQTSQIQQ</sequence>
<gene>
    <name evidence="9" type="ORF">SLEP1_g39641</name>
</gene>
<dbReference type="InterPro" id="IPR004367">
    <property type="entry name" value="Cyclin_C-dom"/>
</dbReference>
<comment type="caution">
    <text evidence="9">The sequence shown here is derived from an EMBL/GenBank/DDBJ whole genome shotgun (WGS) entry which is preliminary data.</text>
</comment>
<dbReference type="Pfam" id="PF02984">
    <property type="entry name" value="Cyclin_C"/>
    <property type="match status" value="1"/>
</dbReference>
<dbReference type="SUPFAM" id="SSF47954">
    <property type="entry name" value="Cyclin-like"/>
    <property type="match status" value="2"/>
</dbReference>
<dbReference type="InterPro" id="IPR006671">
    <property type="entry name" value="Cyclin_N"/>
</dbReference>
<protein>
    <recommendedName>
        <fullName evidence="11">B-like cyclin</fullName>
    </recommendedName>
</protein>
<evidence type="ECO:0000313" key="9">
    <source>
        <dbReference type="EMBL" id="GKV30869.1"/>
    </source>
</evidence>
<dbReference type="Pfam" id="PF00134">
    <property type="entry name" value="Cyclin_N"/>
    <property type="match status" value="1"/>
</dbReference>
<keyword evidence="10" id="KW-1185">Reference proteome</keyword>
<evidence type="ECO:0000256" key="1">
    <source>
        <dbReference type="ARBA" id="ARBA00009065"/>
    </source>
</evidence>
<keyword evidence="3 5" id="KW-0195">Cyclin</keyword>
<dbReference type="Proteomes" id="UP001054252">
    <property type="component" value="Unassembled WGS sequence"/>
</dbReference>
<dbReference type="PANTHER" id="PTHR10177">
    <property type="entry name" value="CYCLINS"/>
    <property type="match status" value="1"/>
</dbReference>
<organism evidence="9 10">
    <name type="scientific">Rubroshorea leprosula</name>
    <dbReference type="NCBI Taxonomy" id="152421"/>
    <lineage>
        <taxon>Eukaryota</taxon>
        <taxon>Viridiplantae</taxon>
        <taxon>Streptophyta</taxon>
        <taxon>Embryophyta</taxon>
        <taxon>Tracheophyta</taxon>
        <taxon>Spermatophyta</taxon>
        <taxon>Magnoliopsida</taxon>
        <taxon>eudicotyledons</taxon>
        <taxon>Gunneridae</taxon>
        <taxon>Pentapetalae</taxon>
        <taxon>rosids</taxon>
        <taxon>malvids</taxon>
        <taxon>Malvales</taxon>
        <taxon>Dipterocarpaceae</taxon>
        <taxon>Rubroshorea</taxon>
    </lineage>
</organism>
<evidence type="ECO:0000256" key="2">
    <source>
        <dbReference type="ARBA" id="ARBA00022618"/>
    </source>
</evidence>
<evidence type="ECO:0008006" key="11">
    <source>
        <dbReference type="Google" id="ProtNLM"/>
    </source>
</evidence>
<dbReference type="InterPro" id="IPR013763">
    <property type="entry name" value="Cyclin-like_dom"/>
</dbReference>
<keyword evidence="2" id="KW-0132">Cell division</keyword>